<gene>
    <name evidence="2" type="ORF">MUN33_02075</name>
</gene>
<accession>A0A9X1WFJ0</accession>
<proteinExistence type="predicted"/>
<sequence>MTSADNVRSLIAAGESLTVEFKSRREPGRFSEDKLSATVACMANGEGGQLLIGVEDDGTITGCAPWDRKTGATDPARLEALIQHRTVPPVACQVEVITVDGHDIVQVTVPASPSPVATSNGLYQRRTMRINGGPECVAMDPSYLFSRYNSVNARDWSTLDAVGATLQDLDTREFDRFRAMIRASGGDDLLADLPDEDILRALRFYDNGPDPVKLGAVLLFGTRSSVARWIPNHEIIFQVMDGNAVSVNHRTTSPLFAAVEDVTARLDVYRTEDEITLGMVRVALPNLPERVSREAVANALIHRDYTALGPVKILLERERLSVTSPGGLPRGVTLETIIEDSVPRSPALADAFKRAGIVDRAGRGVRLMYQSLLRSGHGEPDYTSTTDEQVVVEIPTADTDREFARFVATWQRDHGDLDVRQLRVLHCLHADGRASSEDLAALLGEKPTRLRRTVHRLTDLSLVEALGRGATREYRLGSAFFDSVGRRSDFIRSQDLDDVRARQLILAYATEYGSVTRAQAAETCGLTGTAVYRLLKELTNSGELQKHGTTRNTYYTLPER</sequence>
<dbReference type="Gene3D" id="3.30.565.60">
    <property type="match status" value="1"/>
</dbReference>
<comment type="caution">
    <text evidence="2">The sequence shown here is derived from an EMBL/GenBank/DDBJ whole genome shotgun (WGS) entry which is preliminary data.</text>
</comment>
<protein>
    <submittedName>
        <fullName evidence="2">DNA binding domain-containing protein</fullName>
    </submittedName>
</protein>
<dbReference type="InterPro" id="IPR038461">
    <property type="entry name" value="Schlafen_AlbA_2_dom_sf"/>
</dbReference>
<reference evidence="2" key="1">
    <citation type="submission" date="2022-04" db="EMBL/GenBank/DDBJ databases">
        <title>Corynebacterium kalidii LD5P10.</title>
        <authorList>
            <person name="Sun J.Q."/>
        </authorList>
    </citation>
    <scope>NUCLEOTIDE SEQUENCE</scope>
    <source>
        <strain evidence="2">LD5P10</strain>
    </source>
</reference>
<name>A0A9X1WFJ0_9CORY</name>
<dbReference type="InterPro" id="IPR038475">
    <property type="entry name" value="RecG_C_sf"/>
</dbReference>
<dbReference type="SUPFAM" id="SSF46785">
    <property type="entry name" value="Winged helix' DNA-binding domain"/>
    <property type="match status" value="1"/>
</dbReference>
<evidence type="ECO:0000313" key="3">
    <source>
        <dbReference type="Proteomes" id="UP001139207"/>
    </source>
</evidence>
<organism evidence="2 3">
    <name type="scientific">Corynebacterium kalidii</name>
    <dbReference type="NCBI Taxonomy" id="2931982"/>
    <lineage>
        <taxon>Bacteria</taxon>
        <taxon>Bacillati</taxon>
        <taxon>Actinomycetota</taxon>
        <taxon>Actinomycetes</taxon>
        <taxon>Mycobacteriales</taxon>
        <taxon>Corynebacteriaceae</taxon>
        <taxon>Corynebacterium</taxon>
    </lineage>
</organism>
<dbReference type="InterPro" id="IPR009351">
    <property type="entry name" value="AlkZ-like"/>
</dbReference>
<dbReference type="Pfam" id="PF04326">
    <property type="entry name" value="SLFN_AlbA_2"/>
    <property type="match status" value="1"/>
</dbReference>
<dbReference type="EMBL" id="JALIEA010000008">
    <property type="protein sequence ID" value="MCJ7857508.1"/>
    <property type="molecule type" value="Genomic_DNA"/>
</dbReference>
<dbReference type="PANTHER" id="PTHR30595:SF6">
    <property type="entry name" value="SCHLAFEN ALBA-2 DOMAIN-CONTAINING PROTEIN"/>
    <property type="match status" value="1"/>
</dbReference>
<dbReference type="InterPro" id="IPR036390">
    <property type="entry name" value="WH_DNA-bd_sf"/>
</dbReference>
<feature type="domain" description="Schlafen AlbA-2" evidence="1">
    <location>
        <begin position="15"/>
        <end position="125"/>
    </location>
</feature>
<dbReference type="Pfam" id="PF13749">
    <property type="entry name" value="HATPase_c_4"/>
    <property type="match status" value="1"/>
</dbReference>
<dbReference type="PANTHER" id="PTHR30595">
    <property type="entry name" value="GLPR-RELATED TRANSCRIPTIONAL REPRESSOR"/>
    <property type="match status" value="1"/>
</dbReference>
<keyword evidence="3" id="KW-1185">Reference proteome</keyword>
<dbReference type="Pfam" id="PF06224">
    <property type="entry name" value="AlkZ-like"/>
    <property type="match status" value="1"/>
</dbReference>
<dbReference type="InterPro" id="IPR007421">
    <property type="entry name" value="Schlafen_AlbA_2_dom"/>
</dbReference>
<dbReference type="Gene3D" id="3.30.950.30">
    <property type="entry name" value="Schlafen, AAA domain"/>
    <property type="match status" value="1"/>
</dbReference>
<dbReference type="InterPro" id="IPR036388">
    <property type="entry name" value="WH-like_DNA-bd_sf"/>
</dbReference>
<evidence type="ECO:0000313" key="2">
    <source>
        <dbReference type="EMBL" id="MCJ7857508.1"/>
    </source>
</evidence>
<dbReference type="AlphaFoldDB" id="A0A9X1WFJ0"/>
<dbReference type="Proteomes" id="UP001139207">
    <property type="component" value="Unassembled WGS sequence"/>
</dbReference>
<evidence type="ECO:0000259" key="1">
    <source>
        <dbReference type="Pfam" id="PF04326"/>
    </source>
</evidence>
<dbReference type="RefSeq" id="WP_244803254.1">
    <property type="nucleotide sequence ID" value="NZ_JALIEA010000008.1"/>
</dbReference>
<dbReference type="Gene3D" id="1.10.10.10">
    <property type="entry name" value="Winged helix-like DNA-binding domain superfamily/Winged helix DNA-binding domain"/>
    <property type="match status" value="2"/>
</dbReference>